<sequence length="335" mass="39300">MPAQSGLLAECNQHFKTNDLYEIFTISRTATEGQVKKAYRQLALRFHPDRTDIDQKEDAKQKFQIIGKIYAILSDEEKRKTYDHTGMVDDSSVDDITDWFDYCKKMFRKVTKNDLVEFENKYKDSNEELEDLKRIYLEVGGDMDQIFERHLLTRLDDEQRLREMLDKMIEEKEIPAFDAYTKESKTKRDKRHRKLTKEAVEAEKLMKELNIGQDDASLTQAIQMRQQEREKNRDNFFDQLLNKYGGNKKTSKKGATPKKNNKRSKTTSLSEENDEDEAVEEDDNDDEEYEDESDEEQQQQVSKKRKHPVKRLGGKASTSSATPSPKIKGNNRKRN</sequence>
<dbReference type="Proteomes" id="UP000681722">
    <property type="component" value="Unassembled WGS sequence"/>
</dbReference>
<keyword evidence="8" id="KW-1185">Reference proteome</keyword>
<keyword evidence="1" id="KW-0175">Coiled coil</keyword>
<feature type="compositionally biased region" description="Acidic residues" evidence="2">
    <location>
        <begin position="271"/>
        <end position="297"/>
    </location>
</feature>
<evidence type="ECO:0000259" key="3">
    <source>
        <dbReference type="PROSITE" id="PS50076"/>
    </source>
</evidence>
<name>A0A813NS26_9BILA</name>
<evidence type="ECO:0000313" key="5">
    <source>
        <dbReference type="EMBL" id="CAF0740617.1"/>
    </source>
</evidence>
<protein>
    <recommendedName>
        <fullName evidence="3">J domain-containing protein</fullName>
    </recommendedName>
</protein>
<dbReference type="InterPro" id="IPR056453">
    <property type="entry name" value="HTH_DNAJC9"/>
</dbReference>
<dbReference type="Proteomes" id="UP000682733">
    <property type="component" value="Unassembled WGS sequence"/>
</dbReference>
<dbReference type="Proteomes" id="UP000677228">
    <property type="component" value="Unassembled WGS sequence"/>
</dbReference>
<evidence type="ECO:0000256" key="2">
    <source>
        <dbReference type="SAM" id="MobiDB-lite"/>
    </source>
</evidence>
<feature type="domain" description="J" evidence="3">
    <location>
        <begin position="19"/>
        <end position="86"/>
    </location>
</feature>
<dbReference type="PANTHER" id="PTHR44144">
    <property type="entry name" value="DNAJ HOMOLOG SUBFAMILY C MEMBER 9"/>
    <property type="match status" value="1"/>
</dbReference>
<dbReference type="InterPro" id="IPR052594">
    <property type="entry name" value="J_domain-containing_protein"/>
</dbReference>
<dbReference type="EMBL" id="CAJOBA010000037">
    <property type="protein sequence ID" value="CAF3497243.1"/>
    <property type="molecule type" value="Genomic_DNA"/>
</dbReference>
<dbReference type="OrthoDB" id="110024at2759"/>
<dbReference type="InterPro" id="IPR001623">
    <property type="entry name" value="DnaJ_domain"/>
</dbReference>
<accession>A0A813NS26</accession>
<dbReference type="Gene3D" id="1.10.287.110">
    <property type="entry name" value="DnaJ domain"/>
    <property type="match status" value="1"/>
</dbReference>
<dbReference type="SMART" id="SM00271">
    <property type="entry name" value="DnaJ"/>
    <property type="match status" value="1"/>
</dbReference>
<dbReference type="InterPro" id="IPR018253">
    <property type="entry name" value="DnaJ_domain_CS"/>
</dbReference>
<dbReference type="PRINTS" id="PR00625">
    <property type="entry name" value="JDOMAIN"/>
</dbReference>
<dbReference type="GO" id="GO:0031072">
    <property type="term" value="F:heat shock protein binding"/>
    <property type="evidence" value="ECO:0007669"/>
    <property type="project" value="TreeGrafter"/>
</dbReference>
<dbReference type="EMBL" id="CAJNOK010000037">
    <property type="protein sequence ID" value="CAF0724411.1"/>
    <property type="molecule type" value="Genomic_DNA"/>
</dbReference>
<dbReference type="SUPFAM" id="SSF46565">
    <property type="entry name" value="Chaperone J-domain"/>
    <property type="match status" value="1"/>
</dbReference>
<dbReference type="PANTHER" id="PTHR44144:SF1">
    <property type="entry name" value="DNAJ HOMOLOG SUBFAMILY C MEMBER 9"/>
    <property type="match status" value="1"/>
</dbReference>
<reference evidence="5" key="1">
    <citation type="submission" date="2021-02" db="EMBL/GenBank/DDBJ databases">
        <authorList>
            <person name="Nowell W R."/>
        </authorList>
    </citation>
    <scope>NUCLEOTIDE SEQUENCE</scope>
</reference>
<dbReference type="Pfam" id="PF23302">
    <property type="entry name" value="HTH_DNAJC9"/>
    <property type="match status" value="1"/>
</dbReference>
<dbReference type="GO" id="GO:0005737">
    <property type="term" value="C:cytoplasm"/>
    <property type="evidence" value="ECO:0007669"/>
    <property type="project" value="TreeGrafter"/>
</dbReference>
<dbReference type="PROSITE" id="PS50076">
    <property type="entry name" value="DNAJ_2"/>
    <property type="match status" value="1"/>
</dbReference>
<dbReference type="GO" id="GO:0005634">
    <property type="term" value="C:nucleus"/>
    <property type="evidence" value="ECO:0007669"/>
    <property type="project" value="TreeGrafter"/>
</dbReference>
<evidence type="ECO:0000313" key="4">
    <source>
        <dbReference type="EMBL" id="CAF0724411.1"/>
    </source>
</evidence>
<dbReference type="CDD" id="cd06257">
    <property type="entry name" value="DnaJ"/>
    <property type="match status" value="1"/>
</dbReference>
<evidence type="ECO:0000313" key="6">
    <source>
        <dbReference type="EMBL" id="CAF3497243.1"/>
    </source>
</evidence>
<feature type="region of interest" description="Disordered" evidence="2">
    <location>
        <begin position="225"/>
        <end position="335"/>
    </location>
</feature>
<dbReference type="FunFam" id="1.10.287.110:FF:000110">
    <property type="entry name" value="DnaJ domain protein (AFU_orthologue AFUA_2G13210)"/>
    <property type="match status" value="1"/>
</dbReference>
<organism evidence="5 8">
    <name type="scientific">Didymodactylos carnosus</name>
    <dbReference type="NCBI Taxonomy" id="1234261"/>
    <lineage>
        <taxon>Eukaryota</taxon>
        <taxon>Metazoa</taxon>
        <taxon>Spiralia</taxon>
        <taxon>Gnathifera</taxon>
        <taxon>Rotifera</taxon>
        <taxon>Eurotatoria</taxon>
        <taxon>Bdelloidea</taxon>
        <taxon>Philodinida</taxon>
        <taxon>Philodinidae</taxon>
        <taxon>Didymodactylos</taxon>
    </lineage>
</organism>
<dbReference type="InterPro" id="IPR036869">
    <property type="entry name" value="J_dom_sf"/>
</dbReference>
<dbReference type="EMBL" id="CAJNOQ010000016">
    <property type="protein sequence ID" value="CAF0740617.1"/>
    <property type="molecule type" value="Genomic_DNA"/>
</dbReference>
<evidence type="ECO:0000313" key="7">
    <source>
        <dbReference type="EMBL" id="CAF3518884.1"/>
    </source>
</evidence>
<gene>
    <name evidence="5" type="ORF">GPM918_LOCUS243</name>
    <name evidence="4" type="ORF">OVA965_LOCUS312</name>
    <name evidence="7" type="ORF">SRO942_LOCUS244</name>
    <name evidence="6" type="ORF">TMI583_LOCUS312</name>
</gene>
<dbReference type="EMBL" id="CAJOBC010000016">
    <property type="protein sequence ID" value="CAF3518884.1"/>
    <property type="molecule type" value="Genomic_DNA"/>
</dbReference>
<dbReference type="AlphaFoldDB" id="A0A813NS26"/>
<feature type="compositionally biased region" description="Basic residues" evidence="2">
    <location>
        <begin position="249"/>
        <end position="265"/>
    </location>
</feature>
<proteinExistence type="predicted"/>
<dbReference type="Proteomes" id="UP000663829">
    <property type="component" value="Unassembled WGS sequence"/>
</dbReference>
<evidence type="ECO:0000313" key="8">
    <source>
        <dbReference type="Proteomes" id="UP000663829"/>
    </source>
</evidence>
<feature type="compositionally biased region" description="Basic residues" evidence="2">
    <location>
        <begin position="302"/>
        <end position="313"/>
    </location>
</feature>
<comment type="caution">
    <text evidence="5">The sequence shown here is derived from an EMBL/GenBank/DDBJ whole genome shotgun (WGS) entry which is preliminary data.</text>
</comment>
<feature type="compositionally biased region" description="Basic and acidic residues" evidence="2">
    <location>
        <begin position="226"/>
        <end position="236"/>
    </location>
</feature>
<dbReference type="PROSITE" id="PS00636">
    <property type="entry name" value="DNAJ_1"/>
    <property type="match status" value="1"/>
</dbReference>
<dbReference type="Pfam" id="PF00226">
    <property type="entry name" value="DnaJ"/>
    <property type="match status" value="1"/>
</dbReference>
<evidence type="ECO:0000256" key="1">
    <source>
        <dbReference type="SAM" id="Coils"/>
    </source>
</evidence>
<feature type="coiled-coil region" evidence="1">
    <location>
        <begin position="108"/>
        <end position="135"/>
    </location>
</feature>